<dbReference type="Pfam" id="PF08450">
    <property type="entry name" value="SGL"/>
    <property type="match status" value="1"/>
</dbReference>
<feature type="binding site" evidence="4">
    <location>
        <position position="23"/>
    </location>
    <ligand>
        <name>a divalent metal cation</name>
        <dbReference type="ChEBI" id="CHEBI:60240"/>
    </ligand>
</feature>
<comment type="similarity">
    <text evidence="1">Belongs to the SMP-30/CGR1 family.</text>
</comment>
<evidence type="ECO:0000256" key="3">
    <source>
        <dbReference type="PIRSR" id="PIRSR605511-1"/>
    </source>
</evidence>
<sequence length="292" mass="31118">MSGAQPAPAPAPLRLSERIVYPESPRWRDGALWFSDVHDHAVKRTTADGCVHTVVGVPGRPAGLGFLPDGRLLIASALDRCLWTWDGEALTQVADLSGMTRGFLNDMVVDGAGRAFVGDTGFNLMAGEEPRPGQVILAAEVPRTREFRTRVVTRDVVFPNGAAVSPDGHTYWVAETAAHRVSRFRVTADGDLVDRCTFAELPDMPDGLCLDETGALWVALLRQGEFRRIGADGTTTDVVSADGRLAVACTLGGHDRRTLFLCSAATTMADLARGVSNGLIHTLTAASGAGWP</sequence>
<dbReference type="EMBL" id="VZRB01000024">
    <property type="protein sequence ID" value="KAB1142489.1"/>
    <property type="molecule type" value="Genomic_DNA"/>
</dbReference>
<evidence type="ECO:0000259" key="5">
    <source>
        <dbReference type="Pfam" id="PF08450"/>
    </source>
</evidence>
<keyword evidence="7" id="KW-1185">Reference proteome</keyword>
<feature type="active site" description="Proton donor/acceptor" evidence="3">
    <location>
        <position position="206"/>
    </location>
</feature>
<evidence type="ECO:0000313" key="7">
    <source>
        <dbReference type="Proteomes" id="UP000442707"/>
    </source>
</evidence>
<evidence type="ECO:0000256" key="2">
    <source>
        <dbReference type="ARBA" id="ARBA00022801"/>
    </source>
</evidence>
<comment type="caution">
    <text evidence="6">The sequence shown here is derived from an EMBL/GenBank/DDBJ whole genome shotgun (WGS) entry which is preliminary data.</text>
</comment>
<keyword evidence="2" id="KW-0378">Hydrolase</keyword>
<feature type="binding site" evidence="4">
    <location>
        <position position="105"/>
    </location>
    <ligand>
        <name>substrate</name>
    </ligand>
</feature>
<keyword evidence="4" id="KW-0862">Zinc</keyword>
<dbReference type="InterPro" id="IPR005511">
    <property type="entry name" value="SMP-30"/>
</dbReference>
<dbReference type="Proteomes" id="UP000442707">
    <property type="component" value="Unassembled WGS sequence"/>
</dbReference>
<dbReference type="InterPro" id="IPR013658">
    <property type="entry name" value="SGL"/>
</dbReference>
<dbReference type="GO" id="GO:0046872">
    <property type="term" value="F:metal ion binding"/>
    <property type="evidence" value="ECO:0007669"/>
    <property type="project" value="UniProtKB-KW"/>
</dbReference>
<accession>A0A6H9UU05</accession>
<dbReference type="InterPro" id="IPR051262">
    <property type="entry name" value="SMP-30/CGR1_Lactonase"/>
</dbReference>
<dbReference type="SUPFAM" id="SSF63829">
    <property type="entry name" value="Calcium-dependent phosphotriesterase"/>
    <property type="match status" value="1"/>
</dbReference>
<dbReference type="PANTHER" id="PTHR47572:SF4">
    <property type="entry name" value="LACTONASE DRP35"/>
    <property type="match status" value="1"/>
</dbReference>
<feature type="domain" description="SMP-30/Gluconolactonase/LRE-like region" evidence="5">
    <location>
        <begin position="22"/>
        <end position="264"/>
    </location>
</feature>
<proteinExistence type="inferred from homology"/>
<organism evidence="6 7">
    <name type="scientific">Streptomyces luteolifulvus</name>
    <dbReference type="NCBI Taxonomy" id="2615112"/>
    <lineage>
        <taxon>Bacteria</taxon>
        <taxon>Bacillati</taxon>
        <taxon>Actinomycetota</taxon>
        <taxon>Actinomycetes</taxon>
        <taxon>Kitasatosporales</taxon>
        <taxon>Streptomycetaceae</taxon>
        <taxon>Streptomyces</taxon>
    </lineage>
</organism>
<dbReference type="PRINTS" id="PR01790">
    <property type="entry name" value="SMP30FAMILY"/>
</dbReference>
<feature type="binding site" evidence="4">
    <location>
        <position position="206"/>
    </location>
    <ligand>
        <name>a divalent metal cation</name>
        <dbReference type="ChEBI" id="CHEBI:60240"/>
    </ligand>
</feature>
<reference evidence="6 7" key="1">
    <citation type="submission" date="2019-09" db="EMBL/GenBank/DDBJ databases">
        <title>Screening of Novel Bioactive Compounds from Soil-Associated.</title>
        <authorList>
            <person name="Zhao S."/>
        </authorList>
    </citation>
    <scope>NUCLEOTIDE SEQUENCE [LARGE SCALE GENOMIC DNA]</scope>
    <source>
        <strain evidence="6 7">HIT-DPA4</strain>
    </source>
</reference>
<gene>
    <name evidence="6" type="ORF">F7R91_28675</name>
</gene>
<evidence type="ECO:0000256" key="1">
    <source>
        <dbReference type="ARBA" id="ARBA00008853"/>
    </source>
</evidence>
<protein>
    <submittedName>
        <fullName evidence="6">SMP-30/gluconolactonase/LRE family protein</fullName>
    </submittedName>
</protein>
<name>A0A6H9UU05_9ACTN</name>
<dbReference type="PANTHER" id="PTHR47572">
    <property type="entry name" value="LIPOPROTEIN-RELATED"/>
    <property type="match status" value="1"/>
</dbReference>
<comment type="cofactor">
    <cofactor evidence="4">
        <name>Zn(2+)</name>
        <dbReference type="ChEBI" id="CHEBI:29105"/>
    </cofactor>
    <text evidence="4">Binds 1 divalent metal cation per subunit.</text>
</comment>
<evidence type="ECO:0000256" key="4">
    <source>
        <dbReference type="PIRSR" id="PIRSR605511-2"/>
    </source>
</evidence>
<evidence type="ECO:0000313" key="6">
    <source>
        <dbReference type="EMBL" id="KAB1142489.1"/>
    </source>
</evidence>
<dbReference type="InterPro" id="IPR011042">
    <property type="entry name" value="6-blade_b-propeller_TolB-like"/>
</dbReference>
<keyword evidence="4" id="KW-0479">Metal-binding</keyword>
<dbReference type="GO" id="GO:0016787">
    <property type="term" value="F:hydrolase activity"/>
    <property type="evidence" value="ECO:0007669"/>
    <property type="project" value="UniProtKB-KW"/>
</dbReference>
<dbReference type="Gene3D" id="2.120.10.30">
    <property type="entry name" value="TolB, C-terminal domain"/>
    <property type="match status" value="1"/>
</dbReference>
<dbReference type="AlphaFoldDB" id="A0A6H9UU05"/>
<feature type="binding site" evidence="4">
    <location>
        <position position="160"/>
    </location>
    <ligand>
        <name>a divalent metal cation</name>
        <dbReference type="ChEBI" id="CHEBI:60240"/>
    </ligand>
</feature>
<dbReference type="RefSeq" id="WP_150953099.1">
    <property type="nucleotide sequence ID" value="NZ_VZRB01000024.1"/>
</dbReference>